<evidence type="ECO:0000313" key="3">
    <source>
        <dbReference type="Proteomes" id="UP000013520"/>
    </source>
</evidence>
<protein>
    <submittedName>
        <fullName evidence="2">Uncharacterized protein</fullName>
    </submittedName>
</protein>
<evidence type="ECO:0000256" key="1">
    <source>
        <dbReference type="SAM" id="MobiDB-lite"/>
    </source>
</evidence>
<dbReference type="AlphaFoldDB" id="R4KI05"/>
<dbReference type="HOGENOM" id="CLU_1701416_0_0_9"/>
<proteinExistence type="predicted"/>
<feature type="region of interest" description="Disordered" evidence="1">
    <location>
        <begin position="1"/>
        <end position="20"/>
    </location>
</feature>
<keyword evidence="3" id="KW-1185">Reference proteome</keyword>
<organism evidence="2 3">
    <name type="scientific">Desulfoscipio gibsoniae DSM 7213</name>
    <dbReference type="NCBI Taxonomy" id="767817"/>
    <lineage>
        <taxon>Bacteria</taxon>
        <taxon>Bacillati</taxon>
        <taxon>Bacillota</taxon>
        <taxon>Clostridia</taxon>
        <taxon>Eubacteriales</taxon>
        <taxon>Desulfallaceae</taxon>
        <taxon>Desulfoscipio</taxon>
    </lineage>
</organism>
<dbReference type="KEGG" id="dgi:Desgi_0584"/>
<dbReference type="OrthoDB" id="1954331at2"/>
<reference evidence="2 3" key="1">
    <citation type="submission" date="2012-01" db="EMBL/GenBank/DDBJ databases">
        <title>Complete sequence of Desulfotomaculum gibsoniae DSM 7213.</title>
        <authorList>
            <consortium name="US DOE Joint Genome Institute"/>
            <person name="Lucas S."/>
            <person name="Han J."/>
            <person name="Lapidus A."/>
            <person name="Cheng J.-F."/>
            <person name="Goodwin L."/>
            <person name="Pitluck S."/>
            <person name="Peters L."/>
            <person name="Ovchinnikova G."/>
            <person name="Teshima H."/>
            <person name="Detter J.C."/>
            <person name="Han C."/>
            <person name="Tapia R."/>
            <person name="Land M."/>
            <person name="Hauser L."/>
            <person name="Kyrpides N."/>
            <person name="Ivanova N."/>
            <person name="Pagani I."/>
            <person name="Parshina S."/>
            <person name="Plugge C."/>
            <person name="Muyzer G."/>
            <person name="Kuever J."/>
            <person name="Ivanova A."/>
            <person name="Nazina T."/>
            <person name="Klenk H.-P."/>
            <person name="Brambilla E."/>
            <person name="Spring S."/>
            <person name="Stams A.F."/>
            <person name="Woyke T."/>
        </authorList>
    </citation>
    <scope>NUCLEOTIDE SEQUENCE [LARGE SCALE GENOMIC DNA]</scope>
    <source>
        <strain evidence="2 3">DSM 7213</strain>
    </source>
</reference>
<dbReference type="EMBL" id="CP003273">
    <property type="protein sequence ID" value="AGL00145.1"/>
    <property type="molecule type" value="Genomic_DNA"/>
</dbReference>
<evidence type="ECO:0000313" key="2">
    <source>
        <dbReference type="EMBL" id="AGL00145.1"/>
    </source>
</evidence>
<accession>R4KI05</accession>
<dbReference type="RefSeq" id="WP_006524026.1">
    <property type="nucleotide sequence ID" value="NC_021184.1"/>
</dbReference>
<dbReference type="Proteomes" id="UP000013520">
    <property type="component" value="Chromosome"/>
</dbReference>
<gene>
    <name evidence="2" type="ORF">Desgi_0584</name>
</gene>
<name>R4KI05_9FIRM</name>
<sequence length="154" mass="16867">MLKNEDVPTKTGQEDAVPAERFDAQSKPPENIIKNDCFVTESVTFGPCDDFEERTINLGNLPNQARFLNVRVSLTNICRGRELAIGVILSDADTRQVLGYKGRALTVPGTSCGNVTIDGFCFVIPENTICSSRKVRIKVIAHYTGLNTNSNCPC</sequence>